<dbReference type="AlphaFoldDB" id="A0A1E5FZP9"/>
<dbReference type="RefSeq" id="WP_069643893.1">
    <property type="nucleotide sequence ID" value="NZ_MIJE01000033.1"/>
</dbReference>
<dbReference type="Proteomes" id="UP000094296">
    <property type="component" value="Unassembled WGS sequence"/>
</dbReference>
<evidence type="ECO:0000313" key="1">
    <source>
        <dbReference type="EMBL" id="OEF95973.1"/>
    </source>
</evidence>
<accession>A0A1E5FZP9</accession>
<protein>
    <submittedName>
        <fullName evidence="1">Uncharacterized protein</fullName>
    </submittedName>
</protein>
<comment type="caution">
    <text evidence="1">The sequence shown here is derived from an EMBL/GenBank/DDBJ whole genome shotgun (WGS) entry which is preliminary data.</text>
</comment>
<keyword evidence="2" id="KW-1185">Reference proteome</keyword>
<organism evidence="1 2">
    <name type="scientific">Desulfuribacillus alkaliarsenatis</name>
    <dbReference type="NCBI Taxonomy" id="766136"/>
    <lineage>
        <taxon>Bacteria</taxon>
        <taxon>Bacillati</taxon>
        <taxon>Bacillota</taxon>
        <taxon>Desulfuribacillia</taxon>
        <taxon>Desulfuribacillales</taxon>
        <taxon>Desulfuribacillaceae</taxon>
        <taxon>Desulfuribacillus</taxon>
    </lineage>
</organism>
<dbReference type="EMBL" id="MIJE01000033">
    <property type="protein sequence ID" value="OEF95973.1"/>
    <property type="molecule type" value="Genomic_DNA"/>
</dbReference>
<gene>
    <name evidence="1" type="ORF">BHF68_09480</name>
</gene>
<reference evidence="1 2" key="1">
    <citation type="submission" date="2016-09" db="EMBL/GenBank/DDBJ databases">
        <title>Draft genome sequence for the type strain of Desulfuribacillus alkaliarsenatis AHT28, an obligately anaerobic, sulfidogenic bacterium isolated from Russian soda lake sediments.</title>
        <authorList>
            <person name="Abin C.A."/>
            <person name="Hollibaugh J.T."/>
        </authorList>
    </citation>
    <scope>NUCLEOTIDE SEQUENCE [LARGE SCALE GENOMIC DNA]</scope>
    <source>
        <strain evidence="1 2">AHT28</strain>
    </source>
</reference>
<evidence type="ECO:0000313" key="2">
    <source>
        <dbReference type="Proteomes" id="UP000094296"/>
    </source>
</evidence>
<proteinExistence type="predicted"/>
<name>A0A1E5FZP9_9FIRM</name>
<sequence>MKIKRIVTIIAIIAVLGVYIYSQFGGKLSSQLSYAYNNDTELFTGEVVFEIFGFKKPTDVEVIVISPDNTVEFLSVEKQGKKYISEKYESIILNDTRPEFLISWKIDGKKNVEYVYPRENYRFFSEKTE</sequence>